<dbReference type="InterPro" id="IPR036318">
    <property type="entry name" value="FAD-bd_PCMH-like_sf"/>
</dbReference>
<dbReference type="GO" id="GO:0016020">
    <property type="term" value="C:membrane"/>
    <property type="evidence" value="ECO:0007669"/>
    <property type="project" value="InterPro"/>
</dbReference>
<dbReference type="Gene3D" id="3.30.43.10">
    <property type="entry name" value="Uridine Diphospho-n-acetylenolpyruvylglucosamine Reductase, domain 2"/>
    <property type="match status" value="1"/>
</dbReference>
<name>A0A4S4NC18_9BACT</name>
<gene>
    <name evidence="4" type="ORF">E4021_15990</name>
</gene>
<dbReference type="EMBL" id="SRSF01000011">
    <property type="protein sequence ID" value="THH35588.1"/>
    <property type="molecule type" value="Genomic_DNA"/>
</dbReference>
<evidence type="ECO:0000259" key="3">
    <source>
        <dbReference type="PROSITE" id="PS51387"/>
    </source>
</evidence>
<dbReference type="Gene3D" id="3.30.70.2520">
    <property type="match status" value="1"/>
</dbReference>
<dbReference type="InterPro" id="IPR010031">
    <property type="entry name" value="FAD_lactone_oxidase-like"/>
</dbReference>
<dbReference type="GO" id="GO:0080049">
    <property type="term" value="F:L-gulono-1,4-lactone dehydrogenase activity"/>
    <property type="evidence" value="ECO:0007669"/>
    <property type="project" value="TreeGrafter"/>
</dbReference>
<organism evidence="4 5">
    <name type="scientific">Neolewinella litorea</name>
    <dbReference type="NCBI Taxonomy" id="2562452"/>
    <lineage>
        <taxon>Bacteria</taxon>
        <taxon>Pseudomonadati</taxon>
        <taxon>Bacteroidota</taxon>
        <taxon>Saprospiria</taxon>
        <taxon>Saprospirales</taxon>
        <taxon>Lewinellaceae</taxon>
        <taxon>Neolewinella</taxon>
    </lineage>
</organism>
<dbReference type="InterPro" id="IPR006094">
    <property type="entry name" value="Oxid_FAD_bind_N"/>
</dbReference>
<dbReference type="PANTHER" id="PTHR43762">
    <property type="entry name" value="L-GULONOLACTONE OXIDASE"/>
    <property type="match status" value="1"/>
</dbReference>
<dbReference type="OrthoDB" id="9800184at2"/>
<dbReference type="RefSeq" id="WP_136460386.1">
    <property type="nucleotide sequence ID" value="NZ_SRSF01000011.1"/>
</dbReference>
<feature type="domain" description="FAD-binding PCMH-type" evidence="3">
    <location>
        <begin position="47"/>
        <end position="211"/>
    </location>
</feature>
<comment type="caution">
    <text evidence="4">The sequence shown here is derived from an EMBL/GenBank/DDBJ whole genome shotgun (WGS) entry which is preliminary data.</text>
</comment>
<evidence type="ECO:0000256" key="1">
    <source>
        <dbReference type="ARBA" id="ARBA00022827"/>
    </source>
</evidence>
<dbReference type="Pfam" id="PF04030">
    <property type="entry name" value="ALO"/>
    <property type="match status" value="1"/>
</dbReference>
<dbReference type="PIRSF" id="PIRSF000136">
    <property type="entry name" value="LGO_GLO"/>
    <property type="match status" value="1"/>
</dbReference>
<dbReference type="Gene3D" id="1.10.45.10">
    <property type="entry name" value="Vanillyl-alcohol Oxidase, Chain A, domain 4"/>
    <property type="match status" value="1"/>
</dbReference>
<dbReference type="Gene3D" id="3.30.70.2530">
    <property type="match status" value="1"/>
</dbReference>
<proteinExistence type="predicted"/>
<dbReference type="PANTHER" id="PTHR43762:SF1">
    <property type="entry name" value="D-ARABINONO-1,4-LACTONE OXIDASE"/>
    <property type="match status" value="1"/>
</dbReference>
<dbReference type="SUPFAM" id="SSF56176">
    <property type="entry name" value="FAD-binding/transporter-associated domain-like"/>
    <property type="match status" value="1"/>
</dbReference>
<keyword evidence="5" id="KW-1185">Reference proteome</keyword>
<dbReference type="Proteomes" id="UP000308528">
    <property type="component" value="Unassembled WGS sequence"/>
</dbReference>
<protein>
    <submittedName>
        <fullName evidence="4">FAD-binding protein</fullName>
    </submittedName>
</protein>
<dbReference type="InterPro" id="IPR016169">
    <property type="entry name" value="FAD-bd_PCMH_sub2"/>
</dbReference>
<dbReference type="Pfam" id="PF01565">
    <property type="entry name" value="FAD_binding_4"/>
    <property type="match status" value="1"/>
</dbReference>
<keyword evidence="1" id="KW-0285">Flavoprotein</keyword>
<accession>A0A4S4NC18</accession>
<dbReference type="InterPro" id="IPR016171">
    <property type="entry name" value="Vanillyl_alc_oxidase_C-sub2"/>
</dbReference>
<dbReference type="GO" id="GO:0071949">
    <property type="term" value="F:FAD binding"/>
    <property type="evidence" value="ECO:0007669"/>
    <property type="project" value="InterPro"/>
</dbReference>
<keyword evidence="1" id="KW-0274">FAD</keyword>
<dbReference type="GO" id="GO:0003885">
    <property type="term" value="F:D-arabinono-1,4-lactone oxidase activity"/>
    <property type="evidence" value="ECO:0007669"/>
    <property type="project" value="InterPro"/>
</dbReference>
<dbReference type="Gene3D" id="3.30.465.10">
    <property type="match status" value="1"/>
</dbReference>
<evidence type="ECO:0000313" key="5">
    <source>
        <dbReference type="Proteomes" id="UP000308528"/>
    </source>
</evidence>
<keyword evidence="2" id="KW-0560">Oxidoreductase</keyword>
<evidence type="ECO:0000313" key="4">
    <source>
        <dbReference type="EMBL" id="THH35588.1"/>
    </source>
</evidence>
<dbReference type="AlphaFoldDB" id="A0A4S4NC18"/>
<dbReference type="InterPro" id="IPR007173">
    <property type="entry name" value="ALO_C"/>
</dbReference>
<sequence length="453" mass="49940">MRRNDFLKCTAVTVAGGIILPLASCSTRPPSALVESPGVRQNWAGNYTYRADNLYEPTTVEEVQDLVHRLDRQKALGSRHCFNSIADSPENQISTQKLNNMLGLDEARQTVDVQAGARYGDFAEELHARGYALHNLASLPHITVAGACATGTHGSGVTNGNLATSVVSLNLVKADGELVTIDRKHPDFPAVVVGLGAFGVVTRLTLAVQPAFEVRQDVFTDLPLAAVTDHFQAIMSAGYSVSLFTDWMDGKVSEVWIKRRMDAAPDDLGDDFYGARAATENLHPIAGLSNEAVSDQLGRPGPWYDRLPHFRMGFTPSAGKELQSEYFVPRDRAVEALLAIEALRDQIHPHLMISEIRTIAADEFWASPCYQQDSVAIHFTWKPDGPEVMALLPRIEATLEPFGVRPHWGKLFTLEAATLRQRYPRLADFAALADRYDPAGKFRNDFLKQRVFG</sequence>
<reference evidence="4 5" key="1">
    <citation type="submission" date="2019-04" db="EMBL/GenBank/DDBJ databases">
        <title>Lewinella litorea sp. nov., isolated from a marine sand.</title>
        <authorList>
            <person name="Yoon J.-H."/>
        </authorList>
    </citation>
    <scope>NUCLEOTIDE SEQUENCE [LARGE SCALE GENOMIC DNA]</scope>
    <source>
        <strain evidence="4 5">HSMS-39</strain>
    </source>
</reference>
<dbReference type="PROSITE" id="PS51387">
    <property type="entry name" value="FAD_PCMH"/>
    <property type="match status" value="1"/>
</dbReference>
<dbReference type="InterPro" id="IPR016166">
    <property type="entry name" value="FAD-bd_PCMH"/>
</dbReference>
<dbReference type="InterPro" id="IPR016167">
    <property type="entry name" value="FAD-bd_PCMH_sub1"/>
</dbReference>
<evidence type="ECO:0000256" key="2">
    <source>
        <dbReference type="ARBA" id="ARBA00023002"/>
    </source>
</evidence>